<dbReference type="EMBL" id="CYYA01000012">
    <property type="protein sequence ID" value="CUN10975.1"/>
    <property type="molecule type" value="Genomic_DNA"/>
</dbReference>
<evidence type="ECO:0000313" key="2">
    <source>
        <dbReference type="Proteomes" id="UP000095492"/>
    </source>
</evidence>
<dbReference type="Proteomes" id="UP000095492">
    <property type="component" value="Unassembled WGS sequence"/>
</dbReference>
<dbReference type="Gene3D" id="2.60.40.1500">
    <property type="entry name" value="Glycosyl hydrolase domain, family 39"/>
    <property type="match status" value="1"/>
</dbReference>
<dbReference type="RefSeq" id="WP_055290405.1">
    <property type="nucleotide sequence ID" value="NZ_CP173382.1"/>
</dbReference>
<accession>A0A173UA02</accession>
<gene>
    <name evidence="1" type="ORF">ERS852448_01909</name>
</gene>
<dbReference type="AlphaFoldDB" id="A0A173UA02"/>
<dbReference type="GeneID" id="97389795"/>
<reference evidence="1 2" key="1">
    <citation type="submission" date="2015-09" db="EMBL/GenBank/DDBJ databases">
        <authorList>
            <consortium name="Pathogen Informatics"/>
        </authorList>
    </citation>
    <scope>NUCLEOTIDE SEQUENCE [LARGE SCALE GENOMIC DNA]</scope>
    <source>
        <strain evidence="1 2">2789STDY5608891</strain>
    </source>
</reference>
<dbReference type="OrthoDB" id="9776971at2"/>
<sequence>MTSSGIPKPAFYTYQLLKNISGDLLYREKNYFVVKDDRTSSTVYTIVVMNYNDEIEHLYTRSADVYKTNETINAFMDELNVDFTLPVSAGHYMIAKYAFSNQNSVFIHMAHLQFPDLCPLPEHWLQLLNTLPQTQVSIEQADTELNISASIHGAGINVIVIKEILVRVAWNKLKRTPTRT</sequence>
<protein>
    <submittedName>
        <fullName evidence="1">Uncharacterized protein</fullName>
    </submittedName>
</protein>
<evidence type="ECO:0000313" key="1">
    <source>
        <dbReference type="EMBL" id="CUN10975.1"/>
    </source>
</evidence>
<proteinExistence type="predicted"/>
<organism evidence="1 2">
    <name type="scientific">Eubacterium ramulus</name>
    <dbReference type="NCBI Taxonomy" id="39490"/>
    <lineage>
        <taxon>Bacteria</taxon>
        <taxon>Bacillati</taxon>
        <taxon>Bacillota</taxon>
        <taxon>Clostridia</taxon>
        <taxon>Eubacteriales</taxon>
        <taxon>Eubacteriaceae</taxon>
        <taxon>Eubacterium</taxon>
    </lineage>
</organism>
<name>A0A173UA02_EUBRA</name>